<dbReference type="PANTHER" id="PTHR16770">
    <property type="entry name" value="PROTEIN RIPPLY-LIKE"/>
    <property type="match status" value="1"/>
</dbReference>
<evidence type="ECO:0000313" key="7">
    <source>
        <dbReference type="Proteomes" id="UP000694402"/>
    </source>
</evidence>
<name>A0A8C8EL50_ONCTS</name>
<dbReference type="GO" id="GO:0009880">
    <property type="term" value="P:embryonic pattern specification"/>
    <property type="evidence" value="ECO:0007669"/>
    <property type="project" value="TreeGrafter"/>
</dbReference>
<proteinExistence type="inferred from homology"/>
<evidence type="ECO:0000256" key="5">
    <source>
        <dbReference type="SAM" id="MobiDB-lite"/>
    </source>
</evidence>
<dbReference type="PANTHER" id="PTHR16770:SF3">
    <property type="entry name" value="PROTEIN RIPPLY2"/>
    <property type="match status" value="1"/>
</dbReference>
<keyword evidence="7" id="KW-1185">Reference proteome</keyword>
<reference evidence="6" key="2">
    <citation type="submission" date="2025-09" db="UniProtKB">
        <authorList>
            <consortium name="Ensembl"/>
        </authorList>
    </citation>
    <scope>IDENTIFICATION</scope>
</reference>
<feature type="compositionally biased region" description="Acidic residues" evidence="5">
    <location>
        <begin position="136"/>
        <end position="153"/>
    </location>
</feature>
<dbReference type="Pfam" id="PF14998">
    <property type="entry name" value="Ripply"/>
    <property type="match status" value="1"/>
</dbReference>
<keyword evidence="3" id="KW-0217">Developmental protein</keyword>
<evidence type="ECO:0000256" key="3">
    <source>
        <dbReference type="ARBA" id="ARBA00022473"/>
    </source>
</evidence>
<evidence type="ECO:0000256" key="2">
    <source>
        <dbReference type="ARBA" id="ARBA00006944"/>
    </source>
</evidence>
<sequence length="170" mass="19598">MVRKEKRSCRTKDVREDKLSRGFARDTLSSETMENIISHCGLTGAITGGNSVQQPANLWRPWDAKTGRECRAATHMPYTKTIGGFPYIKHYKSPQITHPVKLFWPKSKCFDYLYQDAEMLLRNYPVQATICLYEDSSSDDDEDDSDDDDEEDSVKELNLKKALFLQLKKH</sequence>
<dbReference type="Proteomes" id="UP000694402">
    <property type="component" value="Unassembled WGS sequence"/>
</dbReference>
<dbReference type="GeneTree" id="ENSGT00940000161952"/>
<evidence type="ECO:0000313" key="6">
    <source>
        <dbReference type="Ensembl" id="ENSOTSP00005011224.2"/>
    </source>
</evidence>
<gene>
    <name evidence="6" type="primary">LOC121846593</name>
</gene>
<evidence type="ECO:0000256" key="4">
    <source>
        <dbReference type="ARBA" id="ARBA00023242"/>
    </source>
</evidence>
<comment type="similarity">
    <text evidence="2">Belongs to the ripply family.</text>
</comment>
<dbReference type="Ensembl" id="ENSOTST00005012370.2">
    <property type="protein sequence ID" value="ENSOTSP00005011224.2"/>
    <property type="gene ID" value="ENSOTSG00005005927.2"/>
</dbReference>
<organism evidence="6 7">
    <name type="scientific">Oncorhynchus tshawytscha</name>
    <name type="common">Chinook salmon</name>
    <name type="synonym">Salmo tshawytscha</name>
    <dbReference type="NCBI Taxonomy" id="74940"/>
    <lineage>
        <taxon>Eukaryota</taxon>
        <taxon>Metazoa</taxon>
        <taxon>Chordata</taxon>
        <taxon>Craniata</taxon>
        <taxon>Vertebrata</taxon>
        <taxon>Euteleostomi</taxon>
        <taxon>Actinopterygii</taxon>
        <taxon>Neopterygii</taxon>
        <taxon>Teleostei</taxon>
        <taxon>Protacanthopterygii</taxon>
        <taxon>Salmoniformes</taxon>
        <taxon>Salmonidae</taxon>
        <taxon>Salmoninae</taxon>
        <taxon>Oncorhynchus</taxon>
    </lineage>
</organism>
<comment type="subcellular location">
    <subcellularLocation>
        <location evidence="1">Nucleus</location>
    </subcellularLocation>
</comment>
<reference evidence="6" key="1">
    <citation type="submission" date="2025-08" db="UniProtKB">
        <authorList>
            <consortium name="Ensembl"/>
        </authorList>
    </citation>
    <scope>IDENTIFICATION</scope>
</reference>
<evidence type="ECO:0008006" key="8">
    <source>
        <dbReference type="Google" id="ProtNLM"/>
    </source>
</evidence>
<dbReference type="AlphaFoldDB" id="A0A8C8EL50"/>
<feature type="region of interest" description="Disordered" evidence="5">
    <location>
        <begin position="135"/>
        <end position="154"/>
    </location>
</feature>
<dbReference type="GO" id="GO:0005634">
    <property type="term" value="C:nucleus"/>
    <property type="evidence" value="ECO:0007669"/>
    <property type="project" value="UniProtKB-SubCell"/>
</dbReference>
<protein>
    <recommendedName>
        <fullName evidence="8">Protein ripply2</fullName>
    </recommendedName>
</protein>
<dbReference type="InterPro" id="IPR028127">
    <property type="entry name" value="Ripply_fam"/>
</dbReference>
<keyword evidence="4" id="KW-0539">Nucleus</keyword>
<evidence type="ECO:0000256" key="1">
    <source>
        <dbReference type="ARBA" id="ARBA00004123"/>
    </source>
</evidence>
<dbReference type="GO" id="GO:0000122">
    <property type="term" value="P:negative regulation of transcription by RNA polymerase II"/>
    <property type="evidence" value="ECO:0007669"/>
    <property type="project" value="TreeGrafter"/>
</dbReference>
<accession>A0A8C8EL50</accession>